<organism evidence="2 3">
    <name type="scientific">Paenibacillus radicis</name>
    <name type="common">ex Gao et al. 2016</name>
    <dbReference type="NCBI Taxonomy" id="1737354"/>
    <lineage>
        <taxon>Bacteria</taxon>
        <taxon>Bacillati</taxon>
        <taxon>Bacillota</taxon>
        <taxon>Bacilli</taxon>
        <taxon>Bacillales</taxon>
        <taxon>Paenibacillaceae</taxon>
        <taxon>Paenibacillus</taxon>
    </lineage>
</organism>
<comment type="caution">
    <text evidence="2">The sequence shown here is derived from an EMBL/GenBank/DDBJ whole genome shotgun (WGS) entry which is preliminary data.</text>
</comment>
<sequence length="181" mass="19747">MLQKIKIIPVLLTAAATALVLFGGWLLYNKVALEAPLDKAVKGVPGIASAQAPVIDRDRISISLTLKPDASLKQVYDAIQENGKDVIGSKELKLNIDNAKSSDKLDKLWSTVLFDVAQAMETKAYSDIPKAMDRISQEHAGITSNTEMDDNNVYITIIDGTNRKYIVLPRTPVMLEVSAHA</sequence>
<proteinExistence type="predicted"/>
<evidence type="ECO:0000256" key="1">
    <source>
        <dbReference type="SAM" id="Phobius"/>
    </source>
</evidence>
<dbReference type="Proteomes" id="UP000600247">
    <property type="component" value="Unassembled WGS sequence"/>
</dbReference>
<dbReference type="EMBL" id="BMHY01000001">
    <property type="protein sequence ID" value="GGG58535.1"/>
    <property type="molecule type" value="Genomic_DNA"/>
</dbReference>
<name>A0A917LUY4_9BACL</name>
<reference evidence="2 3" key="1">
    <citation type="journal article" date="2014" name="Int. J. Syst. Evol. Microbiol.">
        <title>Complete genome sequence of Corynebacterium casei LMG S-19264T (=DSM 44701T), isolated from a smear-ripened cheese.</title>
        <authorList>
            <consortium name="US DOE Joint Genome Institute (JGI-PGF)"/>
            <person name="Walter F."/>
            <person name="Albersmeier A."/>
            <person name="Kalinowski J."/>
            <person name="Ruckert C."/>
        </authorList>
    </citation>
    <scope>NUCLEOTIDE SEQUENCE [LARGE SCALE GENOMIC DNA]</scope>
    <source>
        <strain evidence="2 3">CGMCC 1.15286</strain>
    </source>
</reference>
<gene>
    <name evidence="2" type="ORF">GCM10010918_09580</name>
</gene>
<evidence type="ECO:0000313" key="2">
    <source>
        <dbReference type="EMBL" id="GGG58535.1"/>
    </source>
</evidence>
<keyword evidence="1" id="KW-1133">Transmembrane helix</keyword>
<keyword evidence="1" id="KW-0812">Transmembrane</keyword>
<keyword evidence="1" id="KW-0472">Membrane</keyword>
<evidence type="ECO:0000313" key="3">
    <source>
        <dbReference type="Proteomes" id="UP000600247"/>
    </source>
</evidence>
<accession>A0A917LUY4</accession>
<protein>
    <submittedName>
        <fullName evidence="2">Uncharacterized protein</fullName>
    </submittedName>
</protein>
<dbReference type="RefSeq" id="WP_188887743.1">
    <property type="nucleotide sequence ID" value="NZ_BMHY01000001.1"/>
</dbReference>
<keyword evidence="3" id="KW-1185">Reference proteome</keyword>
<dbReference type="AlphaFoldDB" id="A0A917LUY4"/>
<feature type="transmembrane region" description="Helical" evidence="1">
    <location>
        <begin position="7"/>
        <end position="28"/>
    </location>
</feature>